<name>A0A323UN15_RHOPL</name>
<keyword evidence="8 16" id="KW-0675">Receptor</keyword>
<dbReference type="GO" id="GO:0038023">
    <property type="term" value="F:signaling receptor activity"/>
    <property type="evidence" value="ECO:0007669"/>
    <property type="project" value="InterPro"/>
</dbReference>
<feature type="compositionally biased region" description="Low complexity" evidence="12">
    <location>
        <begin position="37"/>
        <end position="48"/>
    </location>
</feature>
<evidence type="ECO:0000256" key="3">
    <source>
        <dbReference type="ARBA" id="ARBA00022448"/>
    </source>
</evidence>
<feature type="domain" description="TonB-dependent receptor-like beta-barrel" evidence="14">
    <location>
        <begin position="283"/>
        <end position="714"/>
    </location>
</feature>
<dbReference type="PANTHER" id="PTHR32552">
    <property type="entry name" value="FERRICHROME IRON RECEPTOR-RELATED"/>
    <property type="match status" value="1"/>
</dbReference>
<evidence type="ECO:0000259" key="15">
    <source>
        <dbReference type="Pfam" id="PF07715"/>
    </source>
</evidence>
<dbReference type="InterPro" id="IPR012910">
    <property type="entry name" value="Plug_dom"/>
</dbReference>
<keyword evidence="6 11" id="KW-0798">TonB box</keyword>
<evidence type="ECO:0000259" key="14">
    <source>
        <dbReference type="Pfam" id="PF00593"/>
    </source>
</evidence>
<evidence type="ECO:0000256" key="11">
    <source>
        <dbReference type="RuleBase" id="RU003357"/>
    </source>
</evidence>
<keyword evidence="3 10" id="KW-0813">Transport</keyword>
<evidence type="ECO:0000256" key="5">
    <source>
        <dbReference type="ARBA" id="ARBA00022692"/>
    </source>
</evidence>
<evidence type="ECO:0000313" key="16">
    <source>
        <dbReference type="EMBL" id="PZA13769.1"/>
    </source>
</evidence>
<keyword evidence="13" id="KW-0732">Signal</keyword>
<dbReference type="InterPro" id="IPR000531">
    <property type="entry name" value="Beta-barrel_TonB"/>
</dbReference>
<dbReference type="GO" id="GO:0015891">
    <property type="term" value="P:siderophore transport"/>
    <property type="evidence" value="ECO:0007669"/>
    <property type="project" value="InterPro"/>
</dbReference>
<keyword evidence="5 10" id="KW-0812">Transmembrane</keyword>
<dbReference type="InterPro" id="IPR036942">
    <property type="entry name" value="Beta-barrel_TonB_sf"/>
</dbReference>
<evidence type="ECO:0000256" key="10">
    <source>
        <dbReference type="PROSITE-ProRule" id="PRU01360"/>
    </source>
</evidence>
<evidence type="ECO:0000256" key="1">
    <source>
        <dbReference type="ARBA" id="ARBA00004571"/>
    </source>
</evidence>
<dbReference type="InterPro" id="IPR037066">
    <property type="entry name" value="Plug_dom_sf"/>
</dbReference>
<evidence type="ECO:0000256" key="8">
    <source>
        <dbReference type="ARBA" id="ARBA00023170"/>
    </source>
</evidence>
<dbReference type="Gene3D" id="2.170.130.10">
    <property type="entry name" value="TonB-dependent receptor, plug domain"/>
    <property type="match status" value="1"/>
</dbReference>
<evidence type="ECO:0000256" key="9">
    <source>
        <dbReference type="ARBA" id="ARBA00023237"/>
    </source>
</evidence>
<sequence>MVSVCLAALCVCYADGASAQTGLPAVTVDAPVARQKPQSQRSAQSTRATQRRAARAQRPNAPPAAPNPAVADVRPATVERGNGPVDGYRATRTTSGTKTDTLLKDIPQEIVVVPRQVLDDRNATTVAGALDVVGGVTRGNNFGGLNNYEFNIRGFPTRNAAKNGISAVRRYEPDDAANVERVEVMMGPSGALYGRSDPSGFYNVITKQPLDRNFVTLMGTVGSYGMRRTTIDANQVLSDDKTWLGRINAAFDQRDSFRDFIDSKRVFVAPVVSYSPSADWRVTFEGEYLKDDRPFDRGLVAVNKNVGSLPISRFLGEPNDGPIRNQYVLGSFRVEHDINKDWLVRFATQYKEGSLYGWTAEPVSVNAAGILMRRNTFRDYNWASSNSQLETVGHFGIGGIKNTLLAGIEYEHYTDLEDFRRSNNTTNPYSINVYNPVYGQAKPPATVLSLFKDRVDTLGLYGSLQTEWTSQLKTLVGVRYDNYDQDARQLITGQRITQNPDPVIPKAGVTYEIVPNFTLFADVAKSFRPNLDSDTGFAGTATGQAFAPETGIGYEAGAKWDLLGNKLSVTAAAFKIVKDNVLTADPANPGFSTTAGQVTSTGFDINVVGNVTRELRLIGGYAYTDARITQDVTLPIGARFPNVPLNSGSMMAVYEWQSGMLAGLGLGGGVSAADSRAGDATGGSFTVPGYVKFDALAYYTLNKTTKISLNVYNIANTVYYDQVRSTTNVYPGQPRTVWLTMKSTF</sequence>
<comment type="similarity">
    <text evidence="2 10 11">Belongs to the TonB-dependent receptor family.</text>
</comment>
<dbReference type="CDD" id="cd01347">
    <property type="entry name" value="ligand_gated_channel"/>
    <property type="match status" value="1"/>
</dbReference>
<evidence type="ECO:0000256" key="4">
    <source>
        <dbReference type="ARBA" id="ARBA00022452"/>
    </source>
</evidence>
<dbReference type="SUPFAM" id="SSF56935">
    <property type="entry name" value="Porins"/>
    <property type="match status" value="1"/>
</dbReference>
<accession>A0A323UN15</accession>
<evidence type="ECO:0000256" key="12">
    <source>
        <dbReference type="SAM" id="MobiDB-lite"/>
    </source>
</evidence>
<dbReference type="InterPro" id="IPR010105">
    <property type="entry name" value="TonB_sidphr_rcpt"/>
</dbReference>
<protein>
    <submittedName>
        <fullName evidence="16">TonB-dependent siderophore receptor</fullName>
    </submittedName>
</protein>
<dbReference type="EMBL" id="QKQS01000003">
    <property type="protein sequence ID" value="PZA13769.1"/>
    <property type="molecule type" value="Genomic_DNA"/>
</dbReference>
<gene>
    <name evidence="16" type="ORF">DNX69_01535</name>
</gene>
<dbReference type="Gene3D" id="2.40.170.20">
    <property type="entry name" value="TonB-dependent receptor, beta-barrel domain"/>
    <property type="match status" value="1"/>
</dbReference>
<keyword evidence="7 10" id="KW-0472">Membrane</keyword>
<comment type="subcellular location">
    <subcellularLocation>
        <location evidence="1 10">Cell outer membrane</location>
        <topology evidence="1 10">Multi-pass membrane protein</topology>
    </subcellularLocation>
</comment>
<evidence type="ECO:0000256" key="13">
    <source>
        <dbReference type="SAM" id="SignalP"/>
    </source>
</evidence>
<keyword evidence="9 10" id="KW-0998">Cell outer membrane</keyword>
<dbReference type="InterPro" id="IPR039426">
    <property type="entry name" value="TonB-dep_rcpt-like"/>
</dbReference>
<dbReference type="GO" id="GO:0015344">
    <property type="term" value="F:siderophore uptake transmembrane transporter activity"/>
    <property type="evidence" value="ECO:0007669"/>
    <property type="project" value="TreeGrafter"/>
</dbReference>
<evidence type="ECO:0000256" key="6">
    <source>
        <dbReference type="ARBA" id="ARBA00023077"/>
    </source>
</evidence>
<dbReference type="FunFam" id="2.40.170.20:FF:000005">
    <property type="entry name" value="TonB-dependent siderophore receptor"/>
    <property type="match status" value="1"/>
</dbReference>
<reference evidence="16 17" key="1">
    <citation type="submission" date="2018-06" db="EMBL/GenBank/DDBJ databases">
        <title>Draft Whole-Genome Sequence of the purple photosynthetic bacterium Rhodospeudomonas palustris XCP.</title>
        <authorList>
            <person name="Rayyan A."/>
            <person name="Meyer T.E."/>
            <person name="Kyndt J.A."/>
        </authorList>
    </citation>
    <scope>NUCLEOTIDE SEQUENCE [LARGE SCALE GENOMIC DNA]</scope>
    <source>
        <strain evidence="16 17">XCP</strain>
    </source>
</reference>
<dbReference type="Pfam" id="PF00593">
    <property type="entry name" value="TonB_dep_Rec_b-barrel"/>
    <property type="match status" value="1"/>
</dbReference>
<feature type="region of interest" description="Disordered" evidence="12">
    <location>
        <begin position="32"/>
        <end position="96"/>
    </location>
</feature>
<dbReference type="NCBIfam" id="TIGR01783">
    <property type="entry name" value="TonB-siderophor"/>
    <property type="match status" value="1"/>
</dbReference>
<feature type="signal peptide" evidence="13">
    <location>
        <begin position="1"/>
        <end position="19"/>
    </location>
</feature>
<comment type="caution">
    <text evidence="16">The sequence shown here is derived from an EMBL/GenBank/DDBJ whole genome shotgun (WGS) entry which is preliminary data.</text>
</comment>
<dbReference type="PANTHER" id="PTHR32552:SF90">
    <property type="entry name" value="METAL-PSEUDOPALINE RECEPTOR CNTO"/>
    <property type="match status" value="1"/>
</dbReference>
<feature type="chain" id="PRO_5016434059" evidence="13">
    <location>
        <begin position="20"/>
        <end position="745"/>
    </location>
</feature>
<dbReference type="Pfam" id="PF07715">
    <property type="entry name" value="Plug"/>
    <property type="match status" value="1"/>
</dbReference>
<organism evidence="16 17">
    <name type="scientific">Rhodopseudomonas palustris</name>
    <dbReference type="NCBI Taxonomy" id="1076"/>
    <lineage>
        <taxon>Bacteria</taxon>
        <taxon>Pseudomonadati</taxon>
        <taxon>Pseudomonadota</taxon>
        <taxon>Alphaproteobacteria</taxon>
        <taxon>Hyphomicrobiales</taxon>
        <taxon>Nitrobacteraceae</taxon>
        <taxon>Rhodopseudomonas</taxon>
    </lineage>
</organism>
<proteinExistence type="inferred from homology"/>
<dbReference type="Proteomes" id="UP000248134">
    <property type="component" value="Unassembled WGS sequence"/>
</dbReference>
<dbReference type="PROSITE" id="PS52016">
    <property type="entry name" value="TONB_DEPENDENT_REC_3"/>
    <property type="match status" value="1"/>
</dbReference>
<dbReference type="OrthoDB" id="9760333at2"/>
<feature type="compositionally biased region" description="Low complexity" evidence="12">
    <location>
        <begin position="67"/>
        <end position="76"/>
    </location>
</feature>
<dbReference type="GO" id="GO:0009279">
    <property type="term" value="C:cell outer membrane"/>
    <property type="evidence" value="ECO:0007669"/>
    <property type="project" value="UniProtKB-SubCell"/>
</dbReference>
<feature type="domain" description="TonB-dependent receptor plug" evidence="15">
    <location>
        <begin position="104"/>
        <end position="200"/>
    </location>
</feature>
<dbReference type="AlphaFoldDB" id="A0A323UN15"/>
<evidence type="ECO:0000313" key="17">
    <source>
        <dbReference type="Proteomes" id="UP000248134"/>
    </source>
</evidence>
<evidence type="ECO:0000256" key="7">
    <source>
        <dbReference type="ARBA" id="ARBA00023136"/>
    </source>
</evidence>
<evidence type="ECO:0000256" key="2">
    <source>
        <dbReference type="ARBA" id="ARBA00009810"/>
    </source>
</evidence>
<keyword evidence="4 10" id="KW-1134">Transmembrane beta strand</keyword>